<evidence type="ECO:0000313" key="2">
    <source>
        <dbReference type="EMBL" id="MBN3546254.1"/>
    </source>
</evidence>
<evidence type="ECO:0000256" key="1">
    <source>
        <dbReference type="SAM" id="SignalP"/>
    </source>
</evidence>
<keyword evidence="3" id="KW-1185">Reference proteome</keyword>
<protein>
    <submittedName>
        <fullName evidence="2">Uncharacterized protein</fullName>
    </submittedName>
</protein>
<dbReference type="RefSeq" id="WP_188400597.1">
    <property type="nucleotide sequence ID" value="NZ_BMCE01000001.1"/>
</dbReference>
<evidence type="ECO:0000313" key="3">
    <source>
        <dbReference type="Proteomes" id="UP001319060"/>
    </source>
</evidence>
<dbReference type="EMBL" id="JAFHKS010000044">
    <property type="protein sequence ID" value="MBN3546254.1"/>
    <property type="molecule type" value="Genomic_DNA"/>
</dbReference>
<gene>
    <name evidence="2" type="ORF">JYA64_13195</name>
</gene>
<feature type="chain" id="PRO_5045638540" evidence="1">
    <location>
        <begin position="27"/>
        <end position="167"/>
    </location>
</feature>
<reference evidence="2 3" key="1">
    <citation type="submission" date="2021-01" db="EMBL/GenBank/DDBJ databases">
        <title>Genome Sequencing of Type Strains.</title>
        <authorList>
            <person name="Lemaire J.F."/>
            <person name="Inderbitzin P."/>
            <person name="Collins S.B."/>
            <person name="Wespe N."/>
            <person name="Knight-Connoni V."/>
        </authorList>
    </citation>
    <scope>NUCLEOTIDE SEQUENCE [LARGE SCALE GENOMIC DNA]</scope>
    <source>
        <strain evidence="2 3">DSM 14730</strain>
    </source>
</reference>
<name>A0ABS2ZDI5_9BACL</name>
<accession>A0ABS2ZDI5</accession>
<organism evidence="2 3">
    <name type="scientific">Fictibacillus barbaricus</name>
    <dbReference type="NCBI Taxonomy" id="182136"/>
    <lineage>
        <taxon>Bacteria</taxon>
        <taxon>Bacillati</taxon>
        <taxon>Bacillota</taxon>
        <taxon>Bacilli</taxon>
        <taxon>Bacillales</taxon>
        <taxon>Fictibacillaceae</taxon>
        <taxon>Fictibacillus</taxon>
    </lineage>
</organism>
<dbReference type="Proteomes" id="UP001319060">
    <property type="component" value="Unassembled WGS sequence"/>
</dbReference>
<sequence>MKKLMPLALAFSVLTSGVVTVSAAQAENVQTVKEKKGYRHFRNMEIFEDQVHRANALKVEQLEIQKQIVQQKDKLFDIHVKATENEKQENRDEKKVNWQSMKKIHQELRALHKEAHETKKSMHEAMKADNEKLALEKMNQWLSINEKINSKLVEKSAKLDEILAQYK</sequence>
<proteinExistence type="predicted"/>
<keyword evidence="1" id="KW-0732">Signal</keyword>
<feature type="signal peptide" evidence="1">
    <location>
        <begin position="1"/>
        <end position="26"/>
    </location>
</feature>
<comment type="caution">
    <text evidence="2">The sequence shown here is derived from an EMBL/GenBank/DDBJ whole genome shotgun (WGS) entry which is preliminary data.</text>
</comment>